<gene>
    <name evidence="2" type="ORF">C446_02937</name>
</gene>
<evidence type="ECO:0000313" key="2">
    <source>
        <dbReference type="EMBL" id="EMA44610.1"/>
    </source>
</evidence>
<proteinExistence type="predicted"/>
<dbReference type="eggNOG" id="ENOG502N5DG">
    <property type="taxonomic scope" value="Archaea"/>
</dbReference>
<reference evidence="2 3" key="1">
    <citation type="journal article" date="2014" name="PLoS Genet.">
        <title>Phylogenetically driven sequencing of extremely halophilic archaea reveals strategies for static and dynamic osmo-response.</title>
        <authorList>
            <person name="Becker E.A."/>
            <person name="Seitzer P.M."/>
            <person name="Tritt A."/>
            <person name="Larsen D."/>
            <person name="Krusor M."/>
            <person name="Yao A.I."/>
            <person name="Wu D."/>
            <person name="Madern D."/>
            <person name="Eisen J.A."/>
            <person name="Darling A.E."/>
            <person name="Facciotti M.T."/>
        </authorList>
    </citation>
    <scope>NUCLEOTIDE SEQUENCE [LARGE SCALE GENOMIC DNA]</scope>
    <source>
        <strain evidence="2 3">JCM 10879</strain>
    </source>
</reference>
<dbReference type="Proteomes" id="UP000011607">
    <property type="component" value="Unassembled WGS sequence"/>
</dbReference>
<dbReference type="AlphaFoldDB" id="M0MJJ6"/>
<name>M0MJJ6_9EURY</name>
<dbReference type="EMBL" id="AOMA01000025">
    <property type="protein sequence ID" value="EMA44610.1"/>
    <property type="molecule type" value="Genomic_DNA"/>
</dbReference>
<comment type="caution">
    <text evidence="2">The sequence shown here is derived from an EMBL/GenBank/DDBJ whole genome shotgun (WGS) entry which is preliminary data.</text>
</comment>
<evidence type="ECO:0000256" key="1">
    <source>
        <dbReference type="SAM" id="MobiDB-lite"/>
    </source>
</evidence>
<dbReference type="RefSeq" id="WP_006671554.1">
    <property type="nucleotide sequence ID" value="NZ_AOMA01000025.1"/>
</dbReference>
<protein>
    <submittedName>
        <fullName evidence="2">Uncharacterized protein</fullName>
    </submittedName>
</protein>
<keyword evidence="3" id="KW-1185">Reference proteome</keyword>
<feature type="region of interest" description="Disordered" evidence="1">
    <location>
        <begin position="1"/>
        <end position="30"/>
    </location>
</feature>
<evidence type="ECO:0000313" key="3">
    <source>
        <dbReference type="Proteomes" id="UP000011607"/>
    </source>
</evidence>
<organism evidence="2 3">
    <name type="scientific">Halobiforma nitratireducens JCM 10879</name>
    <dbReference type="NCBI Taxonomy" id="1227454"/>
    <lineage>
        <taxon>Archaea</taxon>
        <taxon>Methanobacteriati</taxon>
        <taxon>Methanobacteriota</taxon>
        <taxon>Stenosarchaea group</taxon>
        <taxon>Halobacteria</taxon>
        <taxon>Halobacteriales</taxon>
        <taxon>Natrialbaceae</taxon>
        <taxon>Halobiforma</taxon>
    </lineage>
</organism>
<accession>M0MJJ6</accession>
<dbReference type="OrthoDB" id="350309at2157"/>
<sequence length="201" mass="22961">MGIFDRISDALGSGEQTDDQTEQASENGGAFQVPEWAVKDKVNVEKRAGIIHEQYDVTESQAQVIAEKLKEDMEDTDGYSIDSIRYDLEEELDIEDELLHTIVWTETASINTIDRVNGYLEKETGGEVYKISAPDDDRTHSITREAADEIEEQGGVPMKELARILLEKAKKYEDEGGTPERMEHWVPHERFRFSIVRHIDF</sequence>